<dbReference type="PRINTS" id="PR00598">
    <property type="entry name" value="HTHMARR"/>
</dbReference>
<dbReference type="PANTHER" id="PTHR42756:SF1">
    <property type="entry name" value="TRANSCRIPTIONAL REPRESSOR OF EMRAB OPERON"/>
    <property type="match status" value="1"/>
</dbReference>
<evidence type="ECO:0000256" key="3">
    <source>
        <dbReference type="ARBA" id="ARBA00023163"/>
    </source>
</evidence>
<dbReference type="PANTHER" id="PTHR42756">
    <property type="entry name" value="TRANSCRIPTIONAL REGULATOR, MARR"/>
    <property type="match status" value="1"/>
</dbReference>
<dbReference type="PROSITE" id="PS50995">
    <property type="entry name" value="HTH_MARR_2"/>
    <property type="match status" value="1"/>
</dbReference>
<dbReference type="RefSeq" id="WP_268051871.1">
    <property type="nucleotide sequence ID" value="NZ_JAPQES010000016.1"/>
</dbReference>
<reference evidence="5" key="1">
    <citation type="submission" date="2022-12" db="EMBL/GenBank/DDBJ databases">
        <authorList>
            <person name="Wang J."/>
        </authorList>
    </citation>
    <scope>NUCLEOTIDE SEQUENCE</scope>
    <source>
        <strain evidence="5">HY-42-06</strain>
    </source>
</reference>
<evidence type="ECO:0000256" key="2">
    <source>
        <dbReference type="ARBA" id="ARBA00023125"/>
    </source>
</evidence>
<evidence type="ECO:0000256" key="1">
    <source>
        <dbReference type="ARBA" id="ARBA00023015"/>
    </source>
</evidence>
<evidence type="ECO:0000259" key="4">
    <source>
        <dbReference type="PROSITE" id="PS50995"/>
    </source>
</evidence>
<name>A0ABT4CWK6_9CLOT</name>
<keyword evidence="1" id="KW-0805">Transcription regulation</keyword>
<dbReference type="InterPro" id="IPR036390">
    <property type="entry name" value="WH_DNA-bd_sf"/>
</dbReference>
<evidence type="ECO:0000313" key="6">
    <source>
        <dbReference type="Proteomes" id="UP001079657"/>
    </source>
</evidence>
<accession>A0ABT4CWK6</accession>
<dbReference type="Proteomes" id="UP001079657">
    <property type="component" value="Unassembled WGS sequence"/>
</dbReference>
<dbReference type="InterPro" id="IPR000835">
    <property type="entry name" value="HTH_MarR-typ"/>
</dbReference>
<dbReference type="SUPFAM" id="SSF46785">
    <property type="entry name" value="Winged helix' DNA-binding domain"/>
    <property type="match status" value="1"/>
</dbReference>
<comment type="caution">
    <text evidence="5">The sequence shown here is derived from an EMBL/GenBank/DDBJ whole genome shotgun (WGS) entry which is preliminary data.</text>
</comment>
<dbReference type="EMBL" id="JAPQES010000016">
    <property type="protein sequence ID" value="MCY6372808.1"/>
    <property type="molecule type" value="Genomic_DNA"/>
</dbReference>
<sequence length="161" mass="18509">MSRNMGDLLNTYDWIEDVSTKIMGNFIKTTLLVDKIFDKYYKEIGLSKPQFQSLYLVYLAGDEGMTLSELGSKMCVTKANITTLVDRMESYGFMQRVSNPKDRRSIKTIITKDGKKILDKVLPEYKEFSGEIMGFLSDEEKQIANDLLEKIQKGLIETHLK</sequence>
<keyword evidence="2" id="KW-0238">DNA-binding</keyword>
<dbReference type="Gene3D" id="1.10.10.10">
    <property type="entry name" value="Winged helix-like DNA-binding domain superfamily/Winged helix DNA-binding domain"/>
    <property type="match status" value="1"/>
</dbReference>
<dbReference type="SMART" id="SM00347">
    <property type="entry name" value="HTH_MARR"/>
    <property type="match status" value="1"/>
</dbReference>
<protein>
    <submittedName>
        <fullName evidence="5">MarR family transcriptional regulator</fullName>
    </submittedName>
</protein>
<proteinExistence type="predicted"/>
<dbReference type="InterPro" id="IPR036388">
    <property type="entry name" value="WH-like_DNA-bd_sf"/>
</dbReference>
<keyword evidence="6" id="KW-1185">Reference proteome</keyword>
<evidence type="ECO:0000313" key="5">
    <source>
        <dbReference type="EMBL" id="MCY6372808.1"/>
    </source>
</evidence>
<dbReference type="Pfam" id="PF01047">
    <property type="entry name" value="MarR"/>
    <property type="match status" value="1"/>
</dbReference>
<feature type="domain" description="HTH marR-type" evidence="4">
    <location>
        <begin position="19"/>
        <end position="153"/>
    </location>
</feature>
<keyword evidence="3" id="KW-0804">Transcription</keyword>
<gene>
    <name evidence="5" type="ORF">OXH55_19685</name>
</gene>
<organism evidence="5 6">
    <name type="scientific">Clostridium ganghwense</name>
    <dbReference type="NCBI Taxonomy" id="312089"/>
    <lineage>
        <taxon>Bacteria</taxon>
        <taxon>Bacillati</taxon>
        <taxon>Bacillota</taxon>
        <taxon>Clostridia</taxon>
        <taxon>Eubacteriales</taxon>
        <taxon>Clostridiaceae</taxon>
        <taxon>Clostridium</taxon>
    </lineage>
</organism>